<proteinExistence type="predicted"/>
<evidence type="ECO:0000256" key="1">
    <source>
        <dbReference type="SAM" id="MobiDB-lite"/>
    </source>
</evidence>
<organism evidence="2 3">
    <name type="scientific">Lactuca virosa</name>
    <dbReference type="NCBI Taxonomy" id="75947"/>
    <lineage>
        <taxon>Eukaryota</taxon>
        <taxon>Viridiplantae</taxon>
        <taxon>Streptophyta</taxon>
        <taxon>Embryophyta</taxon>
        <taxon>Tracheophyta</taxon>
        <taxon>Spermatophyta</taxon>
        <taxon>Magnoliopsida</taxon>
        <taxon>eudicotyledons</taxon>
        <taxon>Gunneridae</taxon>
        <taxon>Pentapetalae</taxon>
        <taxon>asterids</taxon>
        <taxon>campanulids</taxon>
        <taxon>Asterales</taxon>
        <taxon>Asteraceae</taxon>
        <taxon>Cichorioideae</taxon>
        <taxon>Cichorieae</taxon>
        <taxon>Lactucinae</taxon>
        <taxon>Lactuca</taxon>
    </lineage>
</organism>
<evidence type="ECO:0000313" key="3">
    <source>
        <dbReference type="Proteomes" id="UP001157418"/>
    </source>
</evidence>
<reference evidence="2 3" key="1">
    <citation type="submission" date="2022-01" db="EMBL/GenBank/DDBJ databases">
        <authorList>
            <person name="Xiong W."/>
            <person name="Schranz E."/>
        </authorList>
    </citation>
    <scope>NUCLEOTIDE SEQUENCE [LARGE SCALE GENOMIC DNA]</scope>
</reference>
<evidence type="ECO:0000313" key="2">
    <source>
        <dbReference type="EMBL" id="CAH1432893.1"/>
    </source>
</evidence>
<name>A0AAU9MXV6_9ASTR</name>
<dbReference type="EMBL" id="CAKMRJ010003334">
    <property type="protein sequence ID" value="CAH1432893.1"/>
    <property type="molecule type" value="Genomic_DNA"/>
</dbReference>
<sequence length="107" mass="12300">MTLRRITAKSLKKRRVKLQAKVIEIYEASADEIKAVVKEKKEGTLKKVSTGLRSSLKNSLKSSKKKKEEEATPSTEAAAPVEETSSKEKEIVVEEEKKEEVVWWWRR</sequence>
<dbReference type="AlphaFoldDB" id="A0AAU9MXV6"/>
<protein>
    <submittedName>
        <fullName evidence="2">Uncharacterized protein</fullName>
    </submittedName>
</protein>
<accession>A0AAU9MXV6</accession>
<dbReference type="GO" id="GO:0005886">
    <property type="term" value="C:plasma membrane"/>
    <property type="evidence" value="ECO:0007669"/>
    <property type="project" value="InterPro"/>
</dbReference>
<dbReference type="Proteomes" id="UP001157418">
    <property type="component" value="Unassembled WGS sequence"/>
</dbReference>
<dbReference type="Pfam" id="PF05558">
    <property type="entry name" value="DREPP"/>
    <property type="match status" value="1"/>
</dbReference>
<gene>
    <name evidence="2" type="ORF">LVIROSA_LOCUS19514</name>
</gene>
<dbReference type="InterPro" id="IPR008469">
    <property type="entry name" value="DREPP"/>
</dbReference>
<comment type="caution">
    <text evidence="2">The sequence shown here is derived from an EMBL/GenBank/DDBJ whole genome shotgun (WGS) entry which is preliminary data.</text>
</comment>
<feature type="compositionally biased region" description="Low complexity" evidence="1">
    <location>
        <begin position="72"/>
        <end position="83"/>
    </location>
</feature>
<feature type="region of interest" description="Disordered" evidence="1">
    <location>
        <begin position="48"/>
        <end position="90"/>
    </location>
</feature>
<keyword evidence="3" id="KW-1185">Reference proteome</keyword>